<dbReference type="EMBL" id="CAJJDN010000182">
    <property type="protein sequence ID" value="CAD8127989.1"/>
    <property type="molecule type" value="Genomic_DNA"/>
</dbReference>
<evidence type="ECO:0000313" key="3">
    <source>
        <dbReference type="Proteomes" id="UP000692954"/>
    </source>
</evidence>
<sequence length="500" mass="59170">MITHFVLIPFVVNAIYQYNVKYGEVKTLFNINDALEAELILIDASQQQYCYLLNPTLKFQEQTIHQLQEYQDSDANDLLIDLITINNDILVGLTITSNLFYFYNSTNTTTLQKLSINIDQEILPQLLYSPQQLIIIYPKIAYSVDNSSSNQWQMIPTFQSRNNRYFSKIINSYLISVVGKDGLDIYRNLTLLISLNSQTIGIQQIDFRDFAVYQFNDRKLLLFIMCKMNGILVIEVSILRDIITQKLLLKFIGPKSDGIAIDLLDESNVFVAYKTSHYYYLIHYNIEPYNKKWSSIARYNISNRIIDIDVNENYVLVQGTYNHHYIQYKKQLKVIQFRMSSVKQFISSQNFIYGTTSKYLFQFRPLIQPYTIKCFIESDQFIRQKYKLHYKTQFDWQQTEFEVLFNQNSYSISTNLIILILILIFILLLAILIFYQYKKQVQINYEKIQLEQNIIYLPQNRASKLLMPHTFRTNQQQTEQKMNTIANTDETIFQKDKKVF</sequence>
<evidence type="ECO:0008006" key="4">
    <source>
        <dbReference type="Google" id="ProtNLM"/>
    </source>
</evidence>
<evidence type="ECO:0000256" key="1">
    <source>
        <dbReference type="SAM" id="Phobius"/>
    </source>
</evidence>
<evidence type="ECO:0000313" key="2">
    <source>
        <dbReference type="EMBL" id="CAD8127989.1"/>
    </source>
</evidence>
<dbReference type="Proteomes" id="UP000692954">
    <property type="component" value="Unassembled WGS sequence"/>
</dbReference>
<keyword evidence="1" id="KW-1133">Transmembrane helix</keyword>
<gene>
    <name evidence="2" type="ORF">PSON_ATCC_30995.1.T1820014</name>
</gene>
<comment type="caution">
    <text evidence="2">The sequence shown here is derived from an EMBL/GenBank/DDBJ whole genome shotgun (WGS) entry which is preliminary data.</text>
</comment>
<accession>A0A8S1RLT3</accession>
<protein>
    <recommendedName>
        <fullName evidence="4">Transmembrane protein</fullName>
    </recommendedName>
</protein>
<reference evidence="2" key="1">
    <citation type="submission" date="2021-01" db="EMBL/GenBank/DDBJ databases">
        <authorList>
            <consortium name="Genoscope - CEA"/>
            <person name="William W."/>
        </authorList>
    </citation>
    <scope>NUCLEOTIDE SEQUENCE</scope>
</reference>
<feature type="transmembrane region" description="Helical" evidence="1">
    <location>
        <begin position="416"/>
        <end position="437"/>
    </location>
</feature>
<keyword evidence="1" id="KW-0472">Membrane</keyword>
<dbReference type="OrthoDB" id="307740at2759"/>
<keyword evidence="3" id="KW-1185">Reference proteome</keyword>
<proteinExistence type="predicted"/>
<organism evidence="2 3">
    <name type="scientific">Paramecium sonneborni</name>
    <dbReference type="NCBI Taxonomy" id="65129"/>
    <lineage>
        <taxon>Eukaryota</taxon>
        <taxon>Sar</taxon>
        <taxon>Alveolata</taxon>
        <taxon>Ciliophora</taxon>
        <taxon>Intramacronucleata</taxon>
        <taxon>Oligohymenophorea</taxon>
        <taxon>Peniculida</taxon>
        <taxon>Parameciidae</taxon>
        <taxon>Paramecium</taxon>
    </lineage>
</organism>
<keyword evidence="1" id="KW-0812">Transmembrane</keyword>
<name>A0A8S1RLT3_9CILI</name>
<dbReference type="AlphaFoldDB" id="A0A8S1RLT3"/>